<dbReference type="GO" id="GO:0009245">
    <property type="term" value="P:lipid A biosynthetic process"/>
    <property type="evidence" value="ECO:0000318"/>
    <property type="project" value="GO_Central"/>
</dbReference>
<evidence type="ECO:0000256" key="3">
    <source>
        <dbReference type="ARBA" id="ARBA00022556"/>
    </source>
</evidence>
<dbReference type="InterPro" id="IPR003835">
    <property type="entry name" value="Glyco_trans_19"/>
</dbReference>
<proteinExistence type="predicted"/>
<keyword evidence="6" id="KW-0443">Lipid metabolism</keyword>
<dbReference type="OMA" id="FSVMGFR"/>
<dbReference type="Gramene" id="Mp7g04370.1">
    <property type="protein sequence ID" value="Mp7g04370.1.cds"/>
    <property type="gene ID" value="Mp7g04370"/>
</dbReference>
<dbReference type="AlphaFoldDB" id="A0A2R6WS82"/>
<accession>A0A2R6WS82</accession>
<evidence type="ECO:0000256" key="7">
    <source>
        <dbReference type="ARBA" id="ARBA00048975"/>
    </source>
</evidence>
<keyword evidence="4" id="KW-0328">Glycosyltransferase</keyword>
<protein>
    <recommendedName>
        <fullName evidence="1">lipid-A-disaccharide synthase</fullName>
        <ecNumber evidence="1">2.4.1.182</ecNumber>
    </recommendedName>
</protein>
<gene>
    <name evidence="8" type="ORF">MARPO_0062s0088</name>
</gene>
<dbReference type="GO" id="GO:0008915">
    <property type="term" value="F:lipid-A-disaccharide synthase activity"/>
    <property type="evidence" value="ECO:0007669"/>
    <property type="project" value="UniProtKB-EC"/>
</dbReference>
<keyword evidence="5" id="KW-0808">Transferase</keyword>
<dbReference type="NCBIfam" id="TIGR00215">
    <property type="entry name" value="lpxB"/>
    <property type="match status" value="1"/>
</dbReference>
<dbReference type="OrthoDB" id="2419at2759"/>
<keyword evidence="3" id="KW-0441">Lipid A biosynthesis</keyword>
<organism evidence="8 9">
    <name type="scientific">Marchantia polymorpha</name>
    <name type="common">Common liverwort</name>
    <name type="synonym">Marchantia aquatica</name>
    <dbReference type="NCBI Taxonomy" id="3197"/>
    <lineage>
        <taxon>Eukaryota</taxon>
        <taxon>Viridiplantae</taxon>
        <taxon>Streptophyta</taxon>
        <taxon>Embryophyta</taxon>
        <taxon>Marchantiophyta</taxon>
        <taxon>Marchantiopsida</taxon>
        <taxon>Marchantiidae</taxon>
        <taxon>Marchantiales</taxon>
        <taxon>Marchantiaceae</taxon>
        <taxon>Marchantia</taxon>
    </lineage>
</organism>
<dbReference type="GO" id="GO:0005543">
    <property type="term" value="F:phospholipid binding"/>
    <property type="evidence" value="ECO:0000318"/>
    <property type="project" value="GO_Central"/>
</dbReference>
<name>A0A2R6WS82_MARPO</name>
<evidence type="ECO:0000256" key="4">
    <source>
        <dbReference type="ARBA" id="ARBA00022676"/>
    </source>
</evidence>
<evidence type="ECO:0000256" key="2">
    <source>
        <dbReference type="ARBA" id="ARBA00022516"/>
    </source>
</evidence>
<evidence type="ECO:0000313" key="9">
    <source>
        <dbReference type="Proteomes" id="UP000244005"/>
    </source>
</evidence>
<reference evidence="9" key="1">
    <citation type="journal article" date="2017" name="Cell">
        <title>Insights into land plant evolution garnered from the Marchantia polymorpha genome.</title>
        <authorList>
            <person name="Bowman J.L."/>
            <person name="Kohchi T."/>
            <person name="Yamato K.T."/>
            <person name="Jenkins J."/>
            <person name="Shu S."/>
            <person name="Ishizaki K."/>
            <person name="Yamaoka S."/>
            <person name="Nishihama R."/>
            <person name="Nakamura Y."/>
            <person name="Berger F."/>
            <person name="Adam C."/>
            <person name="Aki S.S."/>
            <person name="Althoff F."/>
            <person name="Araki T."/>
            <person name="Arteaga-Vazquez M.A."/>
            <person name="Balasubrmanian S."/>
            <person name="Barry K."/>
            <person name="Bauer D."/>
            <person name="Boehm C.R."/>
            <person name="Briginshaw L."/>
            <person name="Caballero-Perez J."/>
            <person name="Catarino B."/>
            <person name="Chen F."/>
            <person name="Chiyoda S."/>
            <person name="Chovatia M."/>
            <person name="Davies K.M."/>
            <person name="Delmans M."/>
            <person name="Demura T."/>
            <person name="Dierschke T."/>
            <person name="Dolan L."/>
            <person name="Dorantes-Acosta A.E."/>
            <person name="Eklund D.M."/>
            <person name="Florent S.N."/>
            <person name="Flores-Sandoval E."/>
            <person name="Fujiyama A."/>
            <person name="Fukuzawa H."/>
            <person name="Galik B."/>
            <person name="Grimanelli D."/>
            <person name="Grimwood J."/>
            <person name="Grossniklaus U."/>
            <person name="Hamada T."/>
            <person name="Haseloff J."/>
            <person name="Hetherington A.J."/>
            <person name="Higo A."/>
            <person name="Hirakawa Y."/>
            <person name="Hundley H.N."/>
            <person name="Ikeda Y."/>
            <person name="Inoue K."/>
            <person name="Inoue S.I."/>
            <person name="Ishida S."/>
            <person name="Jia Q."/>
            <person name="Kakita M."/>
            <person name="Kanazawa T."/>
            <person name="Kawai Y."/>
            <person name="Kawashima T."/>
            <person name="Kennedy M."/>
            <person name="Kinose K."/>
            <person name="Kinoshita T."/>
            <person name="Kohara Y."/>
            <person name="Koide E."/>
            <person name="Komatsu K."/>
            <person name="Kopischke S."/>
            <person name="Kubo M."/>
            <person name="Kyozuka J."/>
            <person name="Lagercrantz U."/>
            <person name="Lin S.S."/>
            <person name="Lindquist E."/>
            <person name="Lipzen A.M."/>
            <person name="Lu C.W."/>
            <person name="De Luna E."/>
            <person name="Martienssen R.A."/>
            <person name="Minamino N."/>
            <person name="Mizutani M."/>
            <person name="Mizutani M."/>
            <person name="Mochizuki N."/>
            <person name="Monte I."/>
            <person name="Mosher R."/>
            <person name="Nagasaki H."/>
            <person name="Nakagami H."/>
            <person name="Naramoto S."/>
            <person name="Nishitani K."/>
            <person name="Ohtani M."/>
            <person name="Okamoto T."/>
            <person name="Okumura M."/>
            <person name="Phillips J."/>
            <person name="Pollak B."/>
            <person name="Reinders A."/>
            <person name="Rovekamp M."/>
            <person name="Sano R."/>
            <person name="Sawa S."/>
            <person name="Schmid M.W."/>
            <person name="Shirakawa M."/>
            <person name="Solano R."/>
            <person name="Spunde A."/>
            <person name="Suetsugu N."/>
            <person name="Sugano S."/>
            <person name="Sugiyama A."/>
            <person name="Sun R."/>
            <person name="Suzuki Y."/>
            <person name="Takenaka M."/>
            <person name="Takezawa D."/>
            <person name="Tomogane H."/>
            <person name="Tsuzuki M."/>
            <person name="Ueda T."/>
            <person name="Umeda M."/>
            <person name="Ward J.M."/>
            <person name="Watanabe Y."/>
            <person name="Yazaki K."/>
            <person name="Yokoyama R."/>
            <person name="Yoshitake Y."/>
            <person name="Yotsui I."/>
            <person name="Zachgo S."/>
            <person name="Schmutz J."/>
        </authorList>
    </citation>
    <scope>NUCLEOTIDE SEQUENCE [LARGE SCALE GENOMIC DNA]</scope>
    <source>
        <strain evidence="9">Tak-1</strain>
    </source>
</reference>
<evidence type="ECO:0000256" key="1">
    <source>
        <dbReference type="ARBA" id="ARBA00012687"/>
    </source>
</evidence>
<keyword evidence="9" id="KW-1185">Reference proteome</keyword>
<dbReference type="PANTHER" id="PTHR30372:SF4">
    <property type="entry name" value="LIPID-A-DISACCHARIDE SYNTHASE, MITOCHONDRIAL-RELATED"/>
    <property type="match status" value="1"/>
</dbReference>
<evidence type="ECO:0000313" key="8">
    <source>
        <dbReference type="EMBL" id="PTQ36673.1"/>
    </source>
</evidence>
<dbReference type="EC" id="2.4.1.182" evidence="1"/>
<evidence type="ECO:0000256" key="6">
    <source>
        <dbReference type="ARBA" id="ARBA00023098"/>
    </source>
</evidence>
<dbReference type="EMBL" id="KZ772734">
    <property type="protein sequence ID" value="PTQ36673.1"/>
    <property type="molecule type" value="Genomic_DNA"/>
</dbReference>
<keyword evidence="2" id="KW-0444">Lipid biosynthesis</keyword>
<dbReference type="SUPFAM" id="SSF53756">
    <property type="entry name" value="UDP-Glycosyltransferase/glycogen phosphorylase"/>
    <property type="match status" value="1"/>
</dbReference>
<dbReference type="Proteomes" id="UP000244005">
    <property type="component" value="Unassembled WGS sequence"/>
</dbReference>
<comment type="catalytic activity">
    <reaction evidence="7">
        <text>a lipid X + a UDP-2-N,3-O-bis[(3R)-3-hydroxyacyl]-alpha-D-glucosamine = a lipid A disaccharide + UDP + H(+)</text>
        <dbReference type="Rhea" id="RHEA:67828"/>
        <dbReference type="ChEBI" id="CHEBI:15378"/>
        <dbReference type="ChEBI" id="CHEBI:58223"/>
        <dbReference type="ChEBI" id="CHEBI:137748"/>
        <dbReference type="ChEBI" id="CHEBI:176338"/>
        <dbReference type="ChEBI" id="CHEBI:176343"/>
        <dbReference type="EC" id="2.4.1.182"/>
    </reaction>
</comment>
<evidence type="ECO:0000256" key="5">
    <source>
        <dbReference type="ARBA" id="ARBA00022679"/>
    </source>
</evidence>
<dbReference type="Pfam" id="PF02684">
    <property type="entry name" value="LpxB"/>
    <property type="match status" value="1"/>
</dbReference>
<sequence>MKALSFHQNVVSRCLNSDGFLWPSSPVYPCSPCAQSWIVKPMRISFSLVSGKCRAVSRATRCASEVSQTNARVDDLELEDCGQESEAENVAPFRIFVSTGDVMGDIHGANLVKELLKQAQGTRRRVEVYALGGQRMRTAGATLIGDNTGLSSIGLLEALPLIVPSLLLQITVRRFLDDHPPHVLVLIDYPGVNIPFGQYVKQKFGCKIIYYIPPNEWLWNTSRTKSIVSISDIILAVYPGEAEYYARAGANVKLVGHPLIDTVKGINRNEARQRLGVNTDDIVIALVPASRSQELRHVWPTIASAAGKLLKALVEIRGGPHGVHFIIPAVLRDQRHVIEKECEDNSFFQNSIIFNGDPHEVLAAADVAITKSGSTNLEMALYKVPQVVVYKIDNLTAWIARKLFGFSVKNISLVNLILDSQVVPEYIQEAADAENIMQATLKLLPGMDTQERSRVLQGYEQLRVVLGEPGVVERVARQILDCL</sequence>
<dbReference type="PANTHER" id="PTHR30372">
    <property type="entry name" value="LIPID-A-DISACCHARIDE SYNTHASE"/>
    <property type="match status" value="1"/>
</dbReference>
<dbReference type="GO" id="GO:0016020">
    <property type="term" value="C:membrane"/>
    <property type="evidence" value="ECO:0007669"/>
    <property type="project" value="GOC"/>
</dbReference>